<protein>
    <recommendedName>
        <fullName evidence="3">DUF3263 domain-containing protein</fullName>
    </recommendedName>
</protein>
<name>K8XP00_RHOOP</name>
<organism evidence="1 2">
    <name type="scientific">Rhodococcus opacus M213</name>
    <dbReference type="NCBI Taxonomy" id="1129896"/>
    <lineage>
        <taxon>Bacteria</taxon>
        <taxon>Bacillati</taxon>
        <taxon>Actinomycetota</taxon>
        <taxon>Actinomycetes</taxon>
        <taxon>Mycobacteriales</taxon>
        <taxon>Nocardiaceae</taxon>
        <taxon>Rhodococcus</taxon>
    </lineage>
</organism>
<gene>
    <name evidence="1" type="ORF">WSS_A07824</name>
</gene>
<evidence type="ECO:0000313" key="1">
    <source>
        <dbReference type="EMBL" id="EKT83373.1"/>
    </source>
</evidence>
<dbReference type="Pfam" id="PF11662">
    <property type="entry name" value="DUF3263"/>
    <property type="match status" value="1"/>
</dbReference>
<proteinExistence type="predicted"/>
<accession>K8XP00</accession>
<evidence type="ECO:0000313" key="2">
    <source>
        <dbReference type="Proteomes" id="UP000005951"/>
    </source>
</evidence>
<dbReference type="AlphaFoldDB" id="K8XP00"/>
<dbReference type="EMBL" id="AJYC02000021">
    <property type="protein sequence ID" value="EKT83373.1"/>
    <property type="molecule type" value="Genomic_DNA"/>
</dbReference>
<evidence type="ECO:0008006" key="3">
    <source>
        <dbReference type="Google" id="ProtNLM"/>
    </source>
</evidence>
<reference evidence="1 2" key="1">
    <citation type="journal article" date="2013" name="Genome Announc.">
        <title>Draft Genome Sequence of Rhodococcus opacus Strain M213 Shows a Diverse Catabolic Potential.</title>
        <authorList>
            <person name="Pathak A."/>
            <person name="Green S.J."/>
            <person name="Ogram A."/>
            <person name="Chauhan A."/>
        </authorList>
    </citation>
    <scope>NUCLEOTIDE SEQUENCE [LARGE SCALE GENOMIC DNA]</scope>
    <source>
        <strain evidence="1 2">M213</strain>
    </source>
</reference>
<dbReference type="Proteomes" id="UP000005951">
    <property type="component" value="Unassembled WGS sequence"/>
</dbReference>
<dbReference type="RefSeq" id="WP_005254703.1">
    <property type="nucleotide sequence ID" value="NZ_AJYC02000021.1"/>
</dbReference>
<comment type="caution">
    <text evidence="1">The sequence shown here is derived from an EMBL/GenBank/DDBJ whole genome shotgun (WGS) entry which is preliminary data.</text>
</comment>
<dbReference type="InterPro" id="IPR021678">
    <property type="entry name" value="DUF3263"/>
</dbReference>
<sequence>MHETDNTNYMLTFARRWRHWGGGSGEDILVEFGLSQREYFRKLLSLLDQRIGAAADLPLPIRQQLTQICHLRLRDRRAQRGQDRTI</sequence>